<dbReference type="InterPro" id="IPR003695">
    <property type="entry name" value="Ppx_GppA_N"/>
</dbReference>
<dbReference type="GO" id="GO:0008894">
    <property type="term" value="F:guanosine-5'-triphosphate,3'-diphosphate diphosphatase activity"/>
    <property type="evidence" value="ECO:0007669"/>
    <property type="project" value="TreeGrafter"/>
</dbReference>
<dbReference type="InterPro" id="IPR048950">
    <property type="entry name" value="Ppx_GppA_C"/>
</dbReference>
<evidence type="ECO:0000313" key="5">
    <source>
        <dbReference type="Proteomes" id="UP000288395"/>
    </source>
</evidence>
<evidence type="ECO:0000259" key="2">
    <source>
        <dbReference type="Pfam" id="PF02541"/>
    </source>
</evidence>
<dbReference type="Pfam" id="PF21447">
    <property type="entry name" value="Ppx-GppA_III"/>
    <property type="match status" value="1"/>
</dbReference>
<feature type="domain" description="Ppx/GppA phosphatase N-terminal" evidence="2">
    <location>
        <begin position="39"/>
        <end position="319"/>
    </location>
</feature>
<keyword evidence="1" id="KW-0378">Hydrolase</keyword>
<dbReference type="SUPFAM" id="SSF109604">
    <property type="entry name" value="HD-domain/PDEase-like"/>
    <property type="match status" value="1"/>
</dbReference>
<sequence>MIALFSIIFMCSNNEGASPMRSTDYYAAIDLGSNSFHMLVVRLVAGSVQVVSKIRRKVRLASGLQEDGSLDAEARKRALDCLAIFADRVNDIAPENITAVGTATLRKLKDSDPFLTQVRETLGHPLRIISGEEEAATIFQGIAHTTAYHGRMLAIDIGGASSELALGQGFQPNILRSLDFGCVTWINRFFADSEITEHNCAAAIAEVERIVNTHAKPYKEHGWDTALGASGTFKALQEIAQERRMPERITLPWLEQLLSESIQHGNIDMLNLHGLKESRKPTFISGLCILIGIFRGLQLTTIEATEGALREGLIYGMLAELQHSDVQLRTLDSLVRTYHLDQHQAARVHKVALNYYQQAPQHWCELAKDEALNLIRAVSYLHEIGLSLSYQHASSHGHYLLANSNLPGFNARQREHLLTLVQAIAGIIDDDEQPENLPEHLLLARLARLLRLAVLACQRRNDAMIAEASLSIEEDEIVLSFPEGFLEQNPYLSSLYQSESEWQQQFGGLRLG</sequence>
<dbReference type="Gene3D" id="3.30.420.40">
    <property type="match status" value="1"/>
</dbReference>
<keyword evidence="5" id="KW-1185">Reference proteome</keyword>
<evidence type="ECO:0000259" key="3">
    <source>
        <dbReference type="Pfam" id="PF21447"/>
    </source>
</evidence>
<dbReference type="Proteomes" id="UP000288395">
    <property type="component" value="Unassembled WGS sequence"/>
</dbReference>
<dbReference type="FunFam" id="3.30.420.40:FF:000023">
    <property type="entry name" value="Guanosine-5'-triphosphate,3'-diphosphate pyrophosphatase"/>
    <property type="match status" value="1"/>
</dbReference>
<dbReference type="InterPro" id="IPR050273">
    <property type="entry name" value="GppA/Ppx_hydrolase"/>
</dbReference>
<dbReference type="PANTHER" id="PTHR30005">
    <property type="entry name" value="EXOPOLYPHOSPHATASE"/>
    <property type="match status" value="1"/>
</dbReference>
<feature type="domain" description="Ppx/GppA phosphatase C-terminal" evidence="3">
    <location>
        <begin position="328"/>
        <end position="493"/>
    </location>
</feature>
<comment type="caution">
    <text evidence="4">The sequence shown here is derived from an EMBL/GenBank/DDBJ whole genome shotgun (WGS) entry which is preliminary data.</text>
</comment>
<dbReference type="GO" id="GO:0015949">
    <property type="term" value="P:nucleobase-containing small molecule interconversion"/>
    <property type="evidence" value="ECO:0007669"/>
    <property type="project" value="TreeGrafter"/>
</dbReference>
<dbReference type="EMBL" id="PIPJ01000009">
    <property type="protein sequence ID" value="RUO18969.1"/>
    <property type="molecule type" value="Genomic_DNA"/>
</dbReference>
<dbReference type="Gene3D" id="3.30.420.150">
    <property type="entry name" value="Exopolyphosphatase. Domain 2"/>
    <property type="match status" value="1"/>
</dbReference>
<protein>
    <submittedName>
        <fullName evidence="4">Guanosine-5'-triphosphate,3'-diphosphate pyrophosphatase</fullName>
    </submittedName>
</protein>
<dbReference type="Gene3D" id="1.10.3210.10">
    <property type="entry name" value="Hypothetical protein af1432"/>
    <property type="match status" value="1"/>
</dbReference>
<dbReference type="Pfam" id="PF02541">
    <property type="entry name" value="Ppx-GppA"/>
    <property type="match status" value="1"/>
</dbReference>
<accession>A0A432VRW9</accession>
<dbReference type="SUPFAM" id="SSF53067">
    <property type="entry name" value="Actin-like ATPase domain"/>
    <property type="match status" value="2"/>
</dbReference>
<dbReference type="AlphaFoldDB" id="A0A432VRW9"/>
<gene>
    <name evidence="4" type="ORF">CWE08_10435</name>
</gene>
<evidence type="ECO:0000256" key="1">
    <source>
        <dbReference type="ARBA" id="ARBA00022801"/>
    </source>
</evidence>
<proteinExistence type="predicted"/>
<name>A0A432VRW9_9GAMM</name>
<dbReference type="InterPro" id="IPR030673">
    <property type="entry name" value="PyroPPase_GppA_Ppx"/>
</dbReference>
<dbReference type="InterPro" id="IPR043129">
    <property type="entry name" value="ATPase_NBD"/>
</dbReference>
<dbReference type="PIRSF" id="PIRSF001267">
    <property type="entry name" value="Pyrophosphatase_GppA_Ppx"/>
    <property type="match status" value="1"/>
</dbReference>
<evidence type="ECO:0000313" key="4">
    <source>
        <dbReference type="EMBL" id="RUO18969.1"/>
    </source>
</evidence>
<organism evidence="4 5">
    <name type="scientific">Aliidiomarina iranensis</name>
    <dbReference type="NCBI Taxonomy" id="1434071"/>
    <lineage>
        <taxon>Bacteria</taxon>
        <taxon>Pseudomonadati</taxon>
        <taxon>Pseudomonadota</taxon>
        <taxon>Gammaproteobacteria</taxon>
        <taxon>Alteromonadales</taxon>
        <taxon>Idiomarinaceae</taxon>
        <taxon>Aliidiomarina</taxon>
    </lineage>
</organism>
<dbReference type="PANTHER" id="PTHR30005:SF0">
    <property type="entry name" value="RETROGRADE REGULATION PROTEIN 2"/>
    <property type="match status" value="1"/>
</dbReference>
<reference evidence="5" key="1">
    <citation type="journal article" date="2018" name="Front. Microbiol.">
        <title>Genome-Based Analysis Reveals the Taxonomy and Diversity of the Family Idiomarinaceae.</title>
        <authorList>
            <person name="Liu Y."/>
            <person name="Lai Q."/>
            <person name="Shao Z."/>
        </authorList>
    </citation>
    <scope>NUCLEOTIDE SEQUENCE [LARGE SCALE GENOMIC DNA]</scope>
    <source>
        <strain evidence="5">GBPy7</strain>
    </source>
</reference>